<proteinExistence type="predicted"/>
<reference evidence="2" key="1">
    <citation type="submission" date="2014-04" db="EMBL/GenBank/DDBJ databases">
        <title>Evolutionary Origins and Diversification of the Mycorrhizal Mutualists.</title>
        <authorList>
            <consortium name="DOE Joint Genome Institute"/>
            <consortium name="Mycorrhizal Genomics Consortium"/>
            <person name="Kohler A."/>
            <person name="Kuo A."/>
            <person name="Nagy L.G."/>
            <person name="Floudas D."/>
            <person name="Copeland A."/>
            <person name="Barry K.W."/>
            <person name="Cichocki N."/>
            <person name="Veneault-Fourrey C."/>
            <person name="LaButti K."/>
            <person name="Lindquist E.A."/>
            <person name="Lipzen A."/>
            <person name="Lundell T."/>
            <person name="Morin E."/>
            <person name="Murat C."/>
            <person name="Riley R."/>
            <person name="Ohm R."/>
            <person name="Sun H."/>
            <person name="Tunlid A."/>
            <person name="Henrissat B."/>
            <person name="Grigoriev I.V."/>
            <person name="Hibbett D.S."/>
            <person name="Martin F."/>
        </authorList>
    </citation>
    <scope>NUCLEOTIDE SEQUENCE [LARGE SCALE GENOMIC DNA]</scope>
    <source>
        <strain evidence="2">FD-334 SS-4</strain>
    </source>
</reference>
<dbReference type="AlphaFoldDB" id="A0A0D2MM88"/>
<evidence type="ECO:0000313" key="1">
    <source>
        <dbReference type="EMBL" id="KJA25068.1"/>
    </source>
</evidence>
<dbReference type="Gene3D" id="3.30.710.10">
    <property type="entry name" value="Potassium Channel Kv1.1, Chain A"/>
    <property type="match status" value="1"/>
</dbReference>
<dbReference type="OrthoDB" id="3184970at2759"/>
<name>A0A0D2MM88_HYPSF</name>
<evidence type="ECO:0000313" key="2">
    <source>
        <dbReference type="Proteomes" id="UP000054270"/>
    </source>
</evidence>
<organism evidence="1 2">
    <name type="scientific">Hypholoma sublateritium (strain FD-334 SS-4)</name>
    <dbReference type="NCBI Taxonomy" id="945553"/>
    <lineage>
        <taxon>Eukaryota</taxon>
        <taxon>Fungi</taxon>
        <taxon>Dikarya</taxon>
        <taxon>Basidiomycota</taxon>
        <taxon>Agaricomycotina</taxon>
        <taxon>Agaricomycetes</taxon>
        <taxon>Agaricomycetidae</taxon>
        <taxon>Agaricales</taxon>
        <taxon>Agaricineae</taxon>
        <taxon>Strophariaceae</taxon>
        <taxon>Hypholoma</taxon>
    </lineage>
</organism>
<accession>A0A0D2MM88</accession>
<protein>
    <recommendedName>
        <fullName evidence="3">BTB domain-containing protein</fullName>
    </recommendedName>
</protein>
<keyword evidence="2" id="KW-1185">Reference proteome</keyword>
<evidence type="ECO:0008006" key="3">
    <source>
        <dbReference type="Google" id="ProtNLM"/>
    </source>
</evidence>
<gene>
    <name evidence="1" type="ORF">HYPSUDRAFT_135172</name>
</gene>
<dbReference type="InterPro" id="IPR011333">
    <property type="entry name" value="SKP1/BTB/POZ_sf"/>
</dbReference>
<dbReference type="Proteomes" id="UP000054270">
    <property type="component" value="Unassembled WGS sequence"/>
</dbReference>
<sequence length="168" mass="18584">MGPTVNTSDSDITICSGDGVLLYLHRTNLEAISGALAAPEFLSTSDDNVVALPESSEILGTVFLFIYPNRHPSLRDQDFETLLEISDAVQKYEIFAAMNTCETRLMEAIPMHSTDILLHALRHNLTDIINESVLALCRLPVVQTAELLQPIDVLPWVSAAMIIWLSNY</sequence>
<dbReference type="EMBL" id="KN817533">
    <property type="protein sequence ID" value="KJA25068.1"/>
    <property type="molecule type" value="Genomic_DNA"/>
</dbReference>